<proteinExistence type="predicted"/>
<evidence type="ECO:0000313" key="2">
    <source>
        <dbReference type="EMBL" id="ETB58582.1"/>
    </source>
</evidence>
<organism evidence="2 3">
    <name type="scientific">Plasmodium yoelii 17X</name>
    <dbReference type="NCBI Taxonomy" id="1323249"/>
    <lineage>
        <taxon>Eukaryota</taxon>
        <taxon>Sar</taxon>
        <taxon>Alveolata</taxon>
        <taxon>Apicomplexa</taxon>
        <taxon>Aconoidasida</taxon>
        <taxon>Haemosporida</taxon>
        <taxon>Plasmodiidae</taxon>
        <taxon>Plasmodium</taxon>
        <taxon>Plasmodium (Vinckeia)</taxon>
    </lineage>
</organism>
<keyword evidence="3" id="KW-1185">Reference proteome</keyword>
<dbReference type="EMBL" id="KI635773">
    <property type="protein sequence ID" value="ETB58582.1"/>
    <property type="molecule type" value="Genomic_DNA"/>
</dbReference>
<feature type="transmembrane region" description="Helical" evidence="1">
    <location>
        <begin position="21"/>
        <end position="42"/>
    </location>
</feature>
<sequence>MLMIKIKPKIFIITKVIQNVIINHTLSFLVLIKPYNFILFYLGQDVVAVAQEAEIVLVTTSFGGIKSSFFSSLRAQNLLNCKKFLYFVIDSNRDTGLAKKLKDEELFNKWKDDGLLIEDEKGIILPQILIDGVSIGSDVILQNLEDEGNLDYIVSRLKCPNCLAEKSNTDISCPQCQYDYVSLISEEMINGKEVIRMLQGELYED</sequence>
<protein>
    <recommendedName>
        <fullName evidence="4">Glutaredoxin domain-containing protein</fullName>
    </recommendedName>
</protein>
<dbReference type="OrthoDB" id="423313at2759"/>
<reference evidence="2 3" key="1">
    <citation type="submission" date="2013-11" db="EMBL/GenBank/DDBJ databases">
        <title>The Genome Sequence of Plasmodium yoelii 17X.</title>
        <authorList>
            <consortium name="The Broad Institute Genomics Platform"/>
            <consortium name="The Broad Institute Genome Sequencing Center for Infectious Disease"/>
            <person name="Neafsey D."/>
            <person name="Adams J."/>
            <person name="Walker B."/>
            <person name="Young S.K."/>
            <person name="Zeng Q."/>
            <person name="Gargeya S."/>
            <person name="Fitzgerald M."/>
            <person name="Haas B."/>
            <person name="Abouelleil A."/>
            <person name="Alvarado L."/>
            <person name="Chapman S.B."/>
            <person name="Gainer-Dewar J."/>
            <person name="Goldberg J."/>
            <person name="Griggs A."/>
            <person name="Gujja S."/>
            <person name="Hansen M."/>
            <person name="Howarth C."/>
            <person name="Imamovic A."/>
            <person name="Ireland A."/>
            <person name="Larimer J."/>
            <person name="McCowan C."/>
            <person name="Murphy C."/>
            <person name="Pearson M."/>
            <person name="Poon T.W."/>
            <person name="Priest M."/>
            <person name="Roberts A."/>
            <person name="Saif S."/>
            <person name="Shea T."/>
            <person name="Sykes S."/>
            <person name="Wortman J."/>
            <person name="Nusbaum C."/>
            <person name="Birren B."/>
        </authorList>
    </citation>
    <scope>NUCLEOTIDE SEQUENCE [LARGE SCALE GENOMIC DNA]</scope>
    <source>
        <strain evidence="2 3">17X</strain>
    </source>
</reference>
<dbReference type="AlphaFoldDB" id="V7PIJ4"/>
<keyword evidence="1" id="KW-0812">Transmembrane</keyword>
<evidence type="ECO:0000256" key="1">
    <source>
        <dbReference type="SAM" id="Phobius"/>
    </source>
</evidence>
<keyword evidence="1" id="KW-0472">Membrane</keyword>
<accession>V7PIJ4</accession>
<evidence type="ECO:0000313" key="3">
    <source>
        <dbReference type="Proteomes" id="UP000018538"/>
    </source>
</evidence>
<keyword evidence="1" id="KW-1133">Transmembrane helix</keyword>
<name>V7PIJ4_PLAYE</name>
<evidence type="ECO:0008006" key="4">
    <source>
        <dbReference type="Google" id="ProtNLM"/>
    </source>
</evidence>
<dbReference type="Proteomes" id="UP000018538">
    <property type="component" value="Unassembled WGS sequence"/>
</dbReference>
<gene>
    <name evidence="2" type="ORF">YYC_03764</name>
</gene>